<name>E7GA16_9FIRM</name>
<evidence type="ECO:0000313" key="3">
    <source>
        <dbReference type="Proteomes" id="UP000003157"/>
    </source>
</evidence>
<dbReference type="STRING" id="100884.GCA_000269565_03449"/>
<dbReference type="CDD" id="cd07438">
    <property type="entry name" value="PHP_HisPPase_AMP"/>
    <property type="match status" value="1"/>
</dbReference>
<gene>
    <name evidence="2" type="ORF">HMPREF9488_01606</name>
</gene>
<dbReference type="Gene3D" id="3.20.20.140">
    <property type="entry name" value="Metal-dependent hydrolases"/>
    <property type="match status" value="1"/>
</dbReference>
<dbReference type="InterPro" id="IPR003141">
    <property type="entry name" value="Pol/His_phosphatase_N"/>
</dbReference>
<keyword evidence="3" id="KW-1185">Reference proteome</keyword>
<evidence type="ECO:0000313" key="2">
    <source>
        <dbReference type="EMBL" id="EFW05024.1"/>
    </source>
</evidence>
<dbReference type="InterPro" id="IPR004013">
    <property type="entry name" value="PHP_dom"/>
</dbReference>
<dbReference type="GO" id="GO:0004534">
    <property type="term" value="F:5'-3' RNA exonuclease activity"/>
    <property type="evidence" value="ECO:0007669"/>
    <property type="project" value="TreeGrafter"/>
</dbReference>
<dbReference type="InterPro" id="IPR016195">
    <property type="entry name" value="Pol/histidinol_Pase-like"/>
</dbReference>
<evidence type="ECO:0000259" key="1">
    <source>
        <dbReference type="SMART" id="SM00481"/>
    </source>
</evidence>
<sequence length="296" mass="33617">MKNYIDLHMHSKYSDDGQFTPSELVHQCLEAGVEIMAIADHNSVKAIDEEIKCCQEVGIKCIPAVEIDCTFEGVNLHVVGYGMDYHQEEIKALEENVLRQELSCSNQKLKLTNALGFDLKKEDLDAVSDNGVWTGEMFGEVLLAKEEYKNHELLKPYREGGKRSDNPYVNFYWDFYAQGKPCYTEIVFPTLQETIDLVHKYGGKTVLAHPGNNLKDKYELFDEMVKIGIDGVEAFSSYHSQEAIDYFYKKAQEYDLLVTCGSDYHGKTKPSIHLGDSKCSIDQSLIEEQLKNNGLL</sequence>
<comment type="caution">
    <text evidence="2">The sequence shown here is derived from an EMBL/GenBank/DDBJ whole genome shotgun (WGS) entry which is preliminary data.</text>
</comment>
<protein>
    <submittedName>
        <fullName evidence="2">Phosphotransferase</fullName>
    </submittedName>
</protein>
<dbReference type="RefSeq" id="WP_008788714.1">
    <property type="nucleotide sequence ID" value="NZ_AKCB01000003.1"/>
</dbReference>
<feature type="domain" description="Polymerase/histidinol phosphatase N-terminal" evidence="1">
    <location>
        <begin position="5"/>
        <end position="71"/>
    </location>
</feature>
<dbReference type="OrthoDB" id="9804333at2"/>
<dbReference type="GO" id="GO:0016740">
    <property type="term" value="F:transferase activity"/>
    <property type="evidence" value="ECO:0007669"/>
    <property type="project" value="UniProtKB-KW"/>
</dbReference>
<dbReference type="GO" id="GO:0035312">
    <property type="term" value="F:5'-3' DNA exonuclease activity"/>
    <property type="evidence" value="ECO:0007669"/>
    <property type="project" value="TreeGrafter"/>
</dbReference>
<dbReference type="PANTHER" id="PTHR42924:SF3">
    <property type="entry name" value="POLYMERASE_HISTIDINOL PHOSPHATASE N-TERMINAL DOMAIN-CONTAINING PROTEIN"/>
    <property type="match status" value="1"/>
</dbReference>
<dbReference type="Proteomes" id="UP000003157">
    <property type="component" value="Unassembled WGS sequence"/>
</dbReference>
<accession>E7GA16</accession>
<dbReference type="InterPro" id="IPR052018">
    <property type="entry name" value="PHP_domain"/>
</dbReference>
<dbReference type="GeneID" id="78231207"/>
<dbReference type="AlphaFoldDB" id="E7GA16"/>
<dbReference type="eggNOG" id="COG0613">
    <property type="taxonomic scope" value="Bacteria"/>
</dbReference>
<dbReference type="SMART" id="SM00481">
    <property type="entry name" value="POLIIIAc"/>
    <property type="match status" value="1"/>
</dbReference>
<dbReference type="PANTHER" id="PTHR42924">
    <property type="entry name" value="EXONUCLEASE"/>
    <property type="match status" value="1"/>
</dbReference>
<dbReference type="HOGENOM" id="CLU_067347_1_2_9"/>
<proteinExistence type="predicted"/>
<keyword evidence="2" id="KW-0808">Transferase</keyword>
<dbReference type="Gene3D" id="1.10.150.650">
    <property type="match status" value="1"/>
</dbReference>
<dbReference type="EMBL" id="ADKX01000030">
    <property type="protein sequence ID" value="EFW05024.1"/>
    <property type="molecule type" value="Genomic_DNA"/>
</dbReference>
<organism evidence="2 3">
    <name type="scientific">Coprobacillus cateniformis</name>
    <dbReference type="NCBI Taxonomy" id="100884"/>
    <lineage>
        <taxon>Bacteria</taxon>
        <taxon>Bacillati</taxon>
        <taxon>Bacillota</taxon>
        <taxon>Erysipelotrichia</taxon>
        <taxon>Erysipelotrichales</taxon>
        <taxon>Coprobacillaceae</taxon>
        <taxon>Coprobacillus</taxon>
    </lineage>
</organism>
<dbReference type="SUPFAM" id="SSF89550">
    <property type="entry name" value="PHP domain-like"/>
    <property type="match status" value="1"/>
</dbReference>
<reference evidence="2 3" key="1">
    <citation type="submission" date="2010-12" db="EMBL/GenBank/DDBJ databases">
        <title>The Genome Sequence of Coprobacillus sp. strain 29_1.</title>
        <authorList>
            <consortium name="The Broad Institute Genome Sequencing Platform"/>
            <person name="Earl A."/>
            <person name="Ward D."/>
            <person name="Feldgarden M."/>
            <person name="Gevers D."/>
            <person name="Daigneault M."/>
            <person name="Sibley C.D."/>
            <person name="White A."/>
            <person name="Strauss J."/>
            <person name="Allen-Vercoe E."/>
            <person name="Young S.K."/>
            <person name="Zeng Q."/>
            <person name="Gargeya S."/>
            <person name="Fitzgerald M."/>
            <person name="Haas B."/>
            <person name="Abouelleil A."/>
            <person name="Alvarado L."/>
            <person name="Arachchi H.M."/>
            <person name="Berlin A."/>
            <person name="Brown A."/>
            <person name="Chapman S.B."/>
            <person name="Chen Z."/>
            <person name="Dunbar C."/>
            <person name="Freedman E."/>
            <person name="Gearin G."/>
            <person name="Gellesch M."/>
            <person name="Goldberg J."/>
            <person name="Griggs A."/>
            <person name="Gujja S."/>
            <person name="Heilman E."/>
            <person name="Heiman D."/>
            <person name="Howarth C."/>
            <person name="Larson L."/>
            <person name="Lui A."/>
            <person name="MacDonald P.J.P."/>
            <person name="Mehta T."/>
            <person name="Montmayeur A."/>
            <person name="Murphy C."/>
            <person name="Neiman D."/>
            <person name="Pearson M."/>
            <person name="Priest M."/>
            <person name="Roberts A."/>
            <person name="Saif S."/>
            <person name="Shea T."/>
            <person name="Shenoy N."/>
            <person name="Sisk P."/>
            <person name="Stolte C."/>
            <person name="Sykes S."/>
            <person name="White J."/>
            <person name="Yandava C."/>
            <person name="Nusbaum C."/>
            <person name="Birren B."/>
        </authorList>
    </citation>
    <scope>NUCLEOTIDE SEQUENCE [LARGE SCALE GENOMIC DNA]</scope>
    <source>
        <strain evidence="2 3">29_1</strain>
    </source>
</reference>
<dbReference type="Pfam" id="PF02811">
    <property type="entry name" value="PHP"/>
    <property type="match status" value="1"/>
</dbReference>